<dbReference type="GO" id="GO:0036126">
    <property type="term" value="C:sperm flagellum"/>
    <property type="evidence" value="ECO:0007669"/>
    <property type="project" value="TreeGrafter"/>
</dbReference>
<feature type="compositionally biased region" description="Polar residues" evidence="2">
    <location>
        <begin position="746"/>
        <end position="759"/>
    </location>
</feature>
<feature type="region of interest" description="Disordered" evidence="2">
    <location>
        <begin position="1"/>
        <end position="47"/>
    </location>
</feature>
<feature type="compositionally biased region" description="Basic and acidic residues" evidence="2">
    <location>
        <begin position="570"/>
        <end position="580"/>
    </location>
</feature>
<dbReference type="EMBL" id="OU963863">
    <property type="protein sequence ID" value="CAH0385009.1"/>
    <property type="molecule type" value="Genomic_DNA"/>
</dbReference>
<evidence type="ECO:0000313" key="4">
    <source>
        <dbReference type="Proteomes" id="UP001152759"/>
    </source>
</evidence>
<proteinExistence type="inferred from homology"/>
<accession>A0A9P0F0V9</accession>
<evidence type="ECO:0000256" key="2">
    <source>
        <dbReference type="SAM" id="MobiDB-lite"/>
    </source>
</evidence>
<dbReference type="PANTHER" id="PTHR31516">
    <property type="entry name" value="STABILIZER OF AXONEMAL MICROTUBULES 2"/>
    <property type="match status" value="1"/>
</dbReference>
<name>A0A9P0F0V9_BEMTA</name>
<feature type="compositionally biased region" description="Basic and acidic residues" evidence="2">
    <location>
        <begin position="545"/>
        <end position="561"/>
    </location>
</feature>
<gene>
    <name evidence="3" type="ORF">BEMITA_LOCUS4289</name>
</gene>
<dbReference type="Proteomes" id="UP001152759">
    <property type="component" value="Chromosome 2"/>
</dbReference>
<feature type="compositionally biased region" description="Basic and acidic residues" evidence="2">
    <location>
        <begin position="611"/>
        <end position="640"/>
    </location>
</feature>
<dbReference type="PANTHER" id="PTHR31516:SF17">
    <property type="entry name" value="STABILIZER OF AXONEMAL MICROTUBULES 2"/>
    <property type="match status" value="1"/>
</dbReference>
<feature type="region of interest" description="Disordered" evidence="2">
    <location>
        <begin position="688"/>
        <end position="779"/>
    </location>
</feature>
<feature type="compositionally biased region" description="Basic residues" evidence="2">
    <location>
        <begin position="1"/>
        <end position="15"/>
    </location>
</feature>
<dbReference type="GO" id="GO:0008017">
    <property type="term" value="F:microtubule binding"/>
    <property type="evidence" value="ECO:0007669"/>
    <property type="project" value="InterPro"/>
</dbReference>
<dbReference type="AlphaFoldDB" id="A0A9P0F0V9"/>
<evidence type="ECO:0000256" key="1">
    <source>
        <dbReference type="ARBA" id="ARBA00008738"/>
    </source>
</evidence>
<sequence>MIFSKRLPKRSRAGRSRSPYGSRGCGGGSKGKCWSSSDPAEKSSSEPILDSSRVQYWQDPTSVLTVDELARHCRRRIPRDAAHIKLESGSFAHLKSEYKRRFKAHSFEAILQAYHGHMDSFLRKIRGKPREQKPNFGKLGQVESEQHEQFVPHEGAQRAELQRKNTLLQSEGEFSKDGTEVQSSYRGYGNVERSEPIRQSSHLRMEGDLETATEQHDQFGPKNGERARLLRRGTHIQIPTEDMETRTENHDQFVEHPGASRSEPLRHPETLRMEGDIEFRPEYDDQFRHPNAERPLFPRPQTHLQTQGEFDPSTEKGEHFVRFETPRPLFPRPQTHLHPEGEFDASTEKGEHFQRFEANRPLFPRPQTHLHTEGEFESNTEMGEHFQKFEAKRPPFPRPQTHLHTEGEFDPSTEKGEHFQRFEANRPLFPRPQTHLHTEGEFESNTEMGEHFQGFEAKRPPFPRPQTHLHTEGEFESNTEMGEHFQKFEAKRPPFPRPQTHLHTEGEFDASTEKGEKFVDPKADRPFFPRPKTHLQPEGELEATSEQKAEFKGIPEPRSELARPPTSLRMEGRIEADPEYRSTFVNHPRERAVAGKIPDRLQRPSGGYRGQKTENRENFVQHGIVKADKSRPKTHLRMEGDFYADPEYKTNFTDRPLEEKNFAQRKLHREGPDHIDFDGYNETAFKVLSVSSSSSPSANSTDDSKNRSGRRRVNKNEERPSYRLEVCPADGESTTNGKPFKIVADPNNNLQPQSNWTINTERRRNKNKWVPSWAGEDKK</sequence>
<organism evidence="3 4">
    <name type="scientific">Bemisia tabaci</name>
    <name type="common">Sweetpotato whitefly</name>
    <name type="synonym">Aleurodes tabaci</name>
    <dbReference type="NCBI Taxonomy" id="7038"/>
    <lineage>
        <taxon>Eukaryota</taxon>
        <taxon>Metazoa</taxon>
        <taxon>Ecdysozoa</taxon>
        <taxon>Arthropoda</taxon>
        <taxon>Hexapoda</taxon>
        <taxon>Insecta</taxon>
        <taxon>Pterygota</taxon>
        <taxon>Neoptera</taxon>
        <taxon>Paraneoptera</taxon>
        <taxon>Hemiptera</taxon>
        <taxon>Sternorrhyncha</taxon>
        <taxon>Aleyrodoidea</taxon>
        <taxon>Aleyrodidae</taxon>
        <taxon>Aleyrodinae</taxon>
        <taxon>Bemisia</taxon>
    </lineage>
</organism>
<dbReference type="InterPro" id="IPR033336">
    <property type="entry name" value="SAXO1/2"/>
</dbReference>
<evidence type="ECO:0000313" key="3">
    <source>
        <dbReference type="EMBL" id="CAH0385009.1"/>
    </source>
</evidence>
<feature type="compositionally biased region" description="Basic and acidic residues" evidence="2">
    <location>
        <begin position="587"/>
        <end position="602"/>
    </location>
</feature>
<feature type="region of interest" description="Disordered" evidence="2">
    <location>
        <begin position="659"/>
        <end position="678"/>
    </location>
</feature>
<feature type="compositionally biased region" description="Low complexity" evidence="2">
    <location>
        <begin position="689"/>
        <end position="701"/>
    </location>
</feature>
<reference evidence="3" key="1">
    <citation type="submission" date="2021-12" db="EMBL/GenBank/DDBJ databases">
        <authorList>
            <person name="King R."/>
        </authorList>
    </citation>
    <scope>NUCLEOTIDE SEQUENCE</scope>
</reference>
<comment type="similarity">
    <text evidence="1">Belongs to the FAM154 family.</text>
</comment>
<feature type="region of interest" description="Disordered" evidence="2">
    <location>
        <begin position="289"/>
        <end position="314"/>
    </location>
</feature>
<dbReference type="GO" id="GO:0005814">
    <property type="term" value="C:centriole"/>
    <property type="evidence" value="ECO:0007669"/>
    <property type="project" value="TreeGrafter"/>
</dbReference>
<protein>
    <submittedName>
        <fullName evidence="3">Uncharacterized protein</fullName>
    </submittedName>
</protein>
<dbReference type="GO" id="GO:0036064">
    <property type="term" value="C:ciliary basal body"/>
    <property type="evidence" value="ECO:0007669"/>
    <property type="project" value="TreeGrafter"/>
</dbReference>
<feature type="compositionally biased region" description="Basic and acidic residues" evidence="2">
    <location>
        <begin position="403"/>
        <end position="415"/>
    </location>
</feature>
<feature type="region of interest" description="Disordered" evidence="2">
    <location>
        <begin position="491"/>
        <end position="649"/>
    </location>
</feature>
<dbReference type="GO" id="GO:0005879">
    <property type="term" value="C:axonemal microtubule"/>
    <property type="evidence" value="ECO:0007669"/>
    <property type="project" value="TreeGrafter"/>
</dbReference>
<feature type="compositionally biased region" description="Basic and acidic residues" evidence="2">
    <location>
        <begin position="502"/>
        <end position="527"/>
    </location>
</feature>
<keyword evidence="4" id="KW-1185">Reference proteome</keyword>
<feature type="region of interest" description="Disordered" evidence="2">
    <location>
        <begin position="392"/>
        <end position="415"/>
    </location>
</feature>